<evidence type="ECO:0008006" key="2">
    <source>
        <dbReference type="Google" id="ProtNLM"/>
    </source>
</evidence>
<accession>A0A0F9C2H2</accession>
<evidence type="ECO:0000313" key="1">
    <source>
        <dbReference type="EMBL" id="KKK96734.1"/>
    </source>
</evidence>
<gene>
    <name evidence="1" type="ORF">LCGC14_2659820</name>
</gene>
<reference evidence="1" key="1">
    <citation type="journal article" date="2015" name="Nature">
        <title>Complex archaea that bridge the gap between prokaryotes and eukaryotes.</title>
        <authorList>
            <person name="Spang A."/>
            <person name="Saw J.H."/>
            <person name="Jorgensen S.L."/>
            <person name="Zaremba-Niedzwiedzka K."/>
            <person name="Martijn J."/>
            <person name="Lind A.E."/>
            <person name="van Eijk R."/>
            <person name="Schleper C."/>
            <person name="Guy L."/>
            <person name="Ettema T.J."/>
        </authorList>
    </citation>
    <scope>NUCLEOTIDE SEQUENCE</scope>
</reference>
<protein>
    <recommendedName>
        <fullName evidence="2">Adenine methyltransferase</fullName>
    </recommendedName>
</protein>
<sequence length="123" mass="13940">PWRTATTQLTADGLDASWRGFVWCNPPYGPDTWQWLDRMALHGEGIALIFARTETEMFFECMWEKAWAVLFLKGRLTFCRPDGPRAEHNSGAPSVLVAYGAEDLEELAGCDLAGQYIQLMHCR</sequence>
<organism evidence="1">
    <name type="scientific">marine sediment metagenome</name>
    <dbReference type="NCBI Taxonomy" id="412755"/>
    <lineage>
        <taxon>unclassified sequences</taxon>
        <taxon>metagenomes</taxon>
        <taxon>ecological metagenomes</taxon>
    </lineage>
</organism>
<feature type="non-terminal residue" evidence="1">
    <location>
        <position position="1"/>
    </location>
</feature>
<name>A0A0F9C2H2_9ZZZZ</name>
<dbReference type="EMBL" id="LAZR01046352">
    <property type="protein sequence ID" value="KKK96734.1"/>
    <property type="molecule type" value="Genomic_DNA"/>
</dbReference>
<proteinExistence type="predicted"/>
<dbReference type="AlphaFoldDB" id="A0A0F9C2H2"/>
<comment type="caution">
    <text evidence="1">The sequence shown here is derived from an EMBL/GenBank/DDBJ whole genome shotgun (WGS) entry which is preliminary data.</text>
</comment>